<dbReference type="eggNOG" id="COG0719">
    <property type="taxonomic scope" value="Bacteria"/>
</dbReference>
<dbReference type="EMBL" id="CP000804">
    <property type="protein sequence ID" value="ABU56438.1"/>
    <property type="molecule type" value="Genomic_DNA"/>
</dbReference>
<dbReference type="Pfam" id="PF01458">
    <property type="entry name" value="SUFBD_core"/>
    <property type="match status" value="1"/>
</dbReference>
<dbReference type="InterPro" id="IPR037284">
    <property type="entry name" value="SUF_FeS_clus_asmbl_SufBD_sf"/>
</dbReference>
<dbReference type="PANTHER" id="PTHR30508:SF1">
    <property type="entry name" value="UPF0051 PROTEIN ABCI8, CHLOROPLASTIC-RELATED"/>
    <property type="match status" value="1"/>
</dbReference>
<dbReference type="SUPFAM" id="SSF101960">
    <property type="entry name" value="Stabilizer of iron transporter SufD"/>
    <property type="match status" value="1"/>
</dbReference>
<dbReference type="GO" id="GO:0016226">
    <property type="term" value="P:iron-sulfur cluster assembly"/>
    <property type="evidence" value="ECO:0007669"/>
    <property type="project" value="InterPro"/>
</dbReference>
<evidence type="ECO:0000259" key="3">
    <source>
        <dbReference type="Pfam" id="PF19295"/>
    </source>
</evidence>
<dbReference type="KEGG" id="rca:Rcas_0305"/>
<gene>
    <name evidence="4" type="ordered locus">Rcas_0305</name>
</gene>
<dbReference type="STRING" id="383372.Rcas_0305"/>
<reference evidence="4 5" key="1">
    <citation type="submission" date="2007-08" db="EMBL/GenBank/DDBJ databases">
        <title>Complete sequence of Roseiflexus castenholzii DSM 13941.</title>
        <authorList>
            <consortium name="US DOE Joint Genome Institute"/>
            <person name="Copeland A."/>
            <person name="Lucas S."/>
            <person name="Lapidus A."/>
            <person name="Barry K."/>
            <person name="Glavina del Rio T."/>
            <person name="Dalin E."/>
            <person name="Tice H."/>
            <person name="Pitluck S."/>
            <person name="Thompson L.S."/>
            <person name="Brettin T."/>
            <person name="Bruce D."/>
            <person name="Detter J.C."/>
            <person name="Han C."/>
            <person name="Tapia R."/>
            <person name="Schmutz J."/>
            <person name="Larimer F."/>
            <person name="Land M."/>
            <person name="Hauser L."/>
            <person name="Kyrpides N."/>
            <person name="Mikhailova N."/>
            <person name="Bryant D.A."/>
            <person name="Hanada S."/>
            <person name="Tsukatani Y."/>
            <person name="Richardson P."/>
        </authorList>
    </citation>
    <scope>NUCLEOTIDE SEQUENCE [LARGE SCALE GENOMIC DNA]</scope>
    <source>
        <strain evidence="5">DSM 13941 / HLO8</strain>
    </source>
</reference>
<evidence type="ECO:0000256" key="1">
    <source>
        <dbReference type="ARBA" id="ARBA00043967"/>
    </source>
</evidence>
<accession>A7NG51</accession>
<dbReference type="OrthoDB" id="9803529at2"/>
<evidence type="ECO:0000259" key="2">
    <source>
        <dbReference type="Pfam" id="PF01458"/>
    </source>
</evidence>
<dbReference type="Proteomes" id="UP000000263">
    <property type="component" value="Chromosome"/>
</dbReference>
<evidence type="ECO:0000313" key="4">
    <source>
        <dbReference type="EMBL" id="ABU56438.1"/>
    </source>
</evidence>
<feature type="domain" description="SUF system FeS cluster assembly SufBD core" evidence="2">
    <location>
        <begin position="153"/>
        <end position="380"/>
    </location>
</feature>
<dbReference type="Pfam" id="PF19295">
    <property type="entry name" value="SufBD_N"/>
    <property type="match status" value="1"/>
</dbReference>
<feature type="domain" description="SUF system FeS cluster assembly SufBD N-terminal" evidence="3">
    <location>
        <begin position="54"/>
        <end position="141"/>
    </location>
</feature>
<dbReference type="AlphaFoldDB" id="A7NG51"/>
<dbReference type="InterPro" id="IPR055346">
    <property type="entry name" value="Fe-S_cluster_assembly_SufBD"/>
</dbReference>
<dbReference type="PANTHER" id="PTHR30508">
    <property type="entry name" value="FES CLUSTER ASSEMBLY PROTEIN SUF"/>
    <property type="match status" value="1"/>
</dbReference>
<comment type="similarity">
    <text evidence="1">Belongs to the iron-sulfur cluster assembly SufBD family.</text>
</comment>
<dbReference type="InterPro" id="IPR011542">
    <property type="entry name" value="SUF_FeS_clus_asmbl_SufD"/>
</dbReference>
<protein>
    <submittedName>
        <fullName evidence="4">FeS assembly protein SufD</fullName>
    </submittedName>
</protein>
<organism evidence="4 5">
    <name type="scientific">Roseiflexus castenholzii (strain DSM 13941 / HLO8)</name>
    <dbReference type="NCBI Taxonomy" id="383372"/>
    <lineage>
        <taxon>Bacteria</taxon>
        <taxon>Bacillati</taxon>
        <taxon>Chloroflexota</taxon>
        <taxon>Chloroflexia</taxon>
        <taxon>Chloroflexales</taxon>
        <taxon>Roseiflexineae</taxon>
        <taxon>Roseiflexaceae</taxon>
        <taxon>Roseiflexus</taxon>
    </lineage>
</organism>
<dbReference type="NCBIfam" id="TIGR01981">
    <property type="entry name" value="sufD"/>
    <property type="match status" value="1"/>
</dbReference>
<proteinExistence type="inferred from homology"/>
<sequence length="405" mass="44828">MTMKTFPPLGEISDALVIETSRAADEPAWLTEQRAEAWRFFASVEPPYWRRTDLSKFKPDQVIAAADTAATSLYQEEDLTEQGVVLTTLAQALHSHETLIRRHLGAAIEPTRHKFLALNAALWKDGVFLYVPKNVSVELPLTAVFSMPIPGGAIVPRNLIILDDGASVTFVEEYHSIAASDQAFAAPVTEMFLGNDSTLRFIAVQTWGEDVYHIGAQKARVGRGAAIEWAAVNLGARVQHIEAETALEGDGSRVEWVAATFAGDHQNLLTAPWLRHIGAKTEAHMDFKTVVKDQSYTTFDGMIKIEHQSRATVSRLEEHALHLSPKARSDSIPGLMIDTNDVARAGHASTSGEVDEEQLFYMRSRGIPRDEAIHLIVMGFFEPVLDRIPNDALRQRIAEMIEAKI</sequence>
<keyword evidence="5" id="KW-1185">Reference proteome</keyword>
<name>A7NG51_ROSCS</name>
<evidence type="ECO:0000313" key="5">
    <source>
        <dbReference type="Proteomes" id="UP000000263"/>
    </source>
</evidence>
<dbReference type="HOGENOM" id="CLU_026231_3_1_0"/>
<dbReference type="InterPro" id="IPR000825">
    <property type="entry name" value="SUF_FeS_clus_asmbl_SufBD_core"/>
</dbReference>
<dbReference type="InterPro" id="IPR045595">
    <property type="entry name" value="SufBD_N"/>
</dbReference>